<keyword evidence="3" id="KW-1185">Reference proteome</keyword>
<organism evidence="2 3">
    <name type="scientific">Artemisia annua</name>
    <name type="common">Sweet wormwood</name>
    <dbReference type="NCBI Taxonomy" id="35608"/>
    <lineage>
        <taxon>Eukaryota</taxon>
        <taxon>Viridiplantae</taxon>
        <taxon>Streptophyta</taxon>
        <taxon>Embryophyta</taxon>
        <taxon>Tracheophyta</taxon>
        <taxon>Spermatophyta</taxon>
        <taxon>Magnoliopsida</taxon>
        <taxon>eudicotyledons</taxon>
        <taxon>Gunneridae</taxon>
        <taxon>Pentapetalae</taxon>
        <taxon>asterids</taxon>
        <taxon>campanulids</taxon>
        <taxon>Asterales</taxon>
        <taxon>Asteraceae</taxon>
        <taxon>Asteroideae</taxon>
        <taxon>Anthemideae</taxon>
        <taxon>Artemisiinae</taxon>
        <taxon>Artemisia</taxon>
    </lineage>
</organism>
<sequence length="96" mass="11145">MQARRHLMRLSNGHDRENNTTQQLQASKTPLLVTHRQTEYANINKTMFESDTPCGRSVYNVSNVITQPIVYDRAKNTMQRLKTSKRIFAQVSESFD</sequence>
<reference evidence="2 3" key="1">
    <citation type="journal article" date="2018" name="Mol. Plant">
        <title>The genome of Artemisia annua provides insight into the evolution of Asteraceae family and artemisinin biosynthesis.</title>
        <authorList>
            <person name="Shen Q."/>
            <person name="Zhang L."/>
            <person name="Liao Z."/>
            <person name="Wang S."/>
            <person name="Yan T."/>
            <person name="Shi P."/>
            <person name="Liu M."/>
            <person name="Fu X."/>
            <person name="Pan Q."/>
            <person name="Wang Y."/>
            <person name="Lv Z."/>
            <person name="Lu X."/>
            <person name="Zhang F."/>
            <person name="Jiang W."/>
            <person name="Ma Y."/>
            <person name="Chen M."/>
            <person name="Hao X."/>
            <person name="Li L."/>
            <person name="Tang Y."/>
            <person name="Lv G."/>
            <person name="Zhou Y."/>
            <person name="Sun X."/>
            <person name="Brodelius P.E."/>
            <person name="Rose J.K.C."/>
            <person name="Tang K."/>
        </authorList>
    </citation>
    <scope>NUCLEOTIDE SEQUENCE [LARGE SCALE GENOMIC DNA]</scope>
    <source>
        <strain evidence="3">cv. Huhao1</strain>
        <tissue evidence="2">Leaf</tissue>
    </source>
</reference>
<dbReference type="EMBL" id="PKPP01005147">
    <property type="protein sequence ID" value="PWA61260.1"/>
    <property type="molecule type" value="Genomic_DNA"/>
</dbReference>
<evidence type="ECO:0000256" key="1">
    <source>
        <dbReference type="SAM" id="MobiDB-lite"/>
    </source>
</evidence>
<evidence type="ECO:0000313" key="3">
    <source>
        <dbReference type="Proteomes" id="UP000245207"/>
    </source>
</evidence>
<dbReference type="AlphaFoldDB" id="A0A2U1MJ15"/>
<proteinExistence type="predicted"/>
<gene>
    <name evidence="2" type="ORF">CTI12_AA368860</name>
</gene>
<feature type="region of interest" description="Disordered" evidence="1">
    <location>
        <begin position="1"/>
        <end position="31"/>
    </location>
</feature>
<feature type="compositionally biased region" description="Polar residues" evidence="1">
    <location>
        <begin position="19"/>
        <end position="28"/>
    </location>
</feature>
<evidence type="ECO:0000313" key="2">
    <source>
        <dbReference type="EMBL" id="PWA61260.1"/>
    </source>
</evidence>
<protein>
    <submittedName>
        <fullName evidence="2">Uncharacterized protein</fullName>
    </submittedName>
</protein>
<accession>A0A2U1MJ15</accession>
<comment type="caution">
    <text evidence="2">The sequence shown here is derived from an EMBL/GenBank/DDBJ whole genome shotgun (WGS) entry which is preliminary data.</text>
</comment>
<name>A0A2U1MJ15_ARTAN</name>
<dbReference type="Proteomes" id="UP000245207">
    <property type="component" value="Unassembled WGS sequence"/>
</dbReference>